<comment type="subunit">
    <text evidence="13">Homopentamer. Forms homooligomers. Interacts with MFM1.</text>
</comment>
<dbReference type="GO" id="GO:0005743">
    <property type="term" value="C:mitochondrial inner membrane"/>
    <property type="evidence" value="ECO:0007669"/>
    <property type="project" value="UniProtKB-SubCell"/>
</dbReference>
<name>A0A2T0FKY9_9ASCO</name>
<dbReference type="Proteomes" id="UP000238350">
    <property type="component" value="Unassembled WGS sequence"/>
</dbReference>
<keyword evidence="9 14" id="KW-0406">Ion transport</keyword>
<evidence type="ECO:0000313" key="16">
    <source>
        <dbReference type="Proteomes" id="UP000238350"/>
    </source>
</evidence>
<dbReference type="Gene3D" id="1.20.58.340">
    <property type="entry name" value="Magnesium transport protein CorA, transmembrane region"/>
    <property type="match status" value="1"/>
</dbReference>
<dbReference type="RefSeq" id="XP_024665601.1">
    <property type="nucleotide sequence ID" value="XM_024809833.1"/>
</dbReference>
<gene>
    <name evidence="15" type="ORF">B9G98_03276</name>
</gene>
<evidence type="ECO:0000256" key="2">
    <source>
        <dbReference type="ARBA" id="ARBA00009765"/>
    </source>
</evidence>
<accession>A0A2T0FKY9</accession>
<protein>
    <recommendedName>
        <fullName evidence="14">Magnesium transporter</fullName>
    </recommendedName>
</protein>
<evidence type="ECO:0000256" key="8">
    <source>
        <dbReference type="ARBA" id="ARBA00022989"/>
    </source>
</evidence>
<comment type="function">
    <text evidence="12">High-conductance magnesium-selective channel that mediates the influx of magnesium into the mitochondrial matrix. Essential for the splicing of mRNA group II introns in mitochondria by affecting mitochondrial magnesium concentrations, which are critical for group II intron splicing. It also suppresses a variety of mitochondrial intron mutations and its absence may disturb the assembly of mitochondrial membrane complexes.</text>
</comment>
<keyword evidence="11 14" id="KW-0472">Membrane</keyword>
<feature type="transmembrane region" description="Helical" evidence="14">
    <location>
        <begin position="343"/>
        <end position="364"/>
    </location>
</feature>
<evidence type="ECO:0000256" key="5">
    <source>
        <dbReference type="ARBA" id="ARBA00022792"/>
    </source>
</evidence>
<evidence type="ECO:0000256" key="9">
    <source>
        <dbReference type="ARBA" id="ARBA00023065"/>
    </source>
</evidence>
<dbReference type="GO" id="GO:0015095">
    <property type="term" value="F:magnesium ion transmembrane transporter activity"/>
    <property type="evidence" value="ECO:0007669"/>
    <property type="project" value="TreeGrafter"/>
</dbReference>
<evidence type="ECO:0000256" key="6">
    <source>
        <dbReference type="ARBA" id="ARBA00022842"/>
    </source>
</evidence>
<keyword evidence="10" id="KW-0496">Mitochondrion</keyword>
<evidence type="ECO:0000256" key="12">
    <source>
        <dbReference type="ARBA" id="ARBA00046105"/>
    </source>
</evidence>
<evidence type="ECO:0000256" key="4">
    <source>
        <dbReference type="ARBA" id="ARBA00022692"/>
    </source>
</evidence>
<sequence>MLFRSVLGRRFLGCRKGGWTPVATVKWRSRFYTGSAAAAPNLAISFPGNGGRVEPPLRCTVFDENGQVMKVSYEVSRKQFVRDNKLNTRDLRHLDDLSGIVPRILVHGDLILVNMCGLRVLIKEKRVMVFESQDPKVSERLSMLMYDFQSKLAGRKRPTAQSGGHVQPYEQTALEIVLVHAIAYLELEVRRTTRAIDQYLEVLESSIDRTVLRELSGEHKILGKVYRQCLAVRNALDDALDDDEGLEDMYLSARKEADSYNDIELLLETYFKEADELVQQTGAVSREVDMTQEVINMILDSNRNRLLLFRLHISIFTVSAALAVFIADMYGMNLENFIEETNFGFPLVIAAVFGFSAIGTIYNLKHLRFVQRIATPSLPHKDKPSSIHWLGTTNQGLSNRVVHKARKYRWHR</sequence>
<dbReference type="GeneID" id="36517024"/>
<evidence type="ECO:0000256" key="1">
    <source>
        <dbReference type="ARBA" id="ARBA00004448"/>
    </source>
</evidence>
<dbReference type="EMBL" id="NDIQ01000022">
    <property type="protein sequence ID" value="PRT55656.1"/>
    <property type="molecule type" value="Genomic_DNA"/>
</dbReference>
<dbReference type="PANTHER" id="PTHR13890">
    <property type="entry name" value="RNA SPLICING PROTEIN MRS2, MITOCHONDRIAL"/>
    <property type="match status" value="1"/>
</dbReference>
<dbReference type="OrthoDB" id="10251508at2759"/>
<keyword evidence="6 14" id="KW-0460">Magnesium</keyword>
<dbReference type="Pfam" id="PF22099">
    <property type="entry name" value="MRS2-like"/>
    <property type="match status" value="1"/>
</dbReference>
<evidence type="ECO:0000256" key="10">
    <source>
        <dbReference type="ARBA" id="ARBA00023128"/>
    </source>
</evidence>
<evidence type="ECO:0000256" key="14">
    <source>
        <dbReference type="RuleBase" id="RU366042"/>
    </source>
</evidence>
<evidence type="ECO:0000256" key="13">
    <source>
        <dbReference type="ARBA" id="ARBA00046701"/>
    </source>
</evidence>
<feature type="transmembrane region" description="Helical" evidence="14">
    <location>
        <begin position="307"/>
        <end position="331"/>
    </location>
</feature>
<dbReference type="InterPro" id="IPR039204">
    <property type="entry name" value="MRS2-like"/>
</dbReference>
<keyword evidence="8 14" id="KW-1133">Transmembrane helix</keyword>
<reference evidence="15 16" key="1">
    <citation type="submission" date="2017-04" db="EMBL/GenBank/DDBJ databases">
        <title>Genome sequencing of [Candida] sorbophila.</title>
        <authorList>
            <person name="Ahn J.O."/>
        </authorList>
    </citation>
    <scope>NUCLEOTIDE SEQUENCE [LARGE SCALE GENOMIC DNA]</scope>
    <source>
        <strain evidence="15 16">DS02</strain>
    </source>
</reference>
<comment type="caution">
    <text evidence="15">The sequence shown here is derived from an EMBL/GenBank/DDBJ whole genome shotgun (WGS) entry which is preliminary data.</text>
</comment>
<evidence type="ECO:0000313" key="15">
    <source>
        <dbReference type="EMBL" id="PRT55656.1"/>
    </source>
</evidence>
<evidence type="ECO:0000256" key="11">
    <source>
        <dbReference type="ARBA" id="ARBA00023136"/>
    </source>
</evidence>
<organism evidence="15 16">
    <name type="scientific">Wickerhamiella sorbophila</name>
    <dbReference type="NCBI Taxonomy" id="45607"/>
    <lineage>
        <taxon>Eukaryota</taxon>
        <taxon>Fungi</taxon>
        <taxon>Dikarya</taxon>
        <taxon>Ascomycota</taxon>
        <taxon>Saccharomycotina</taxon>
        <taxon>Dipodascomycetes</taxon>
        <taxon>Dipodascales</taxon>
        <taxon>Trichomonascaceae</taxon>
        <taxon>Wickerhamiella</taxon>
    </lineage>
</organism>
<dbReference type="GO" id="GO:0045016">
    <property type="term" value="P:mitochondrial magnesium ion transmembrane transport"/>
    <property type="evidence" value="ECO:0007669"/>
    <property type="project" value="TreeGrafter"/>
</dbReference>
<dbReference type="AlphaFoldDB" id="A0A2T0FKY9"/>
<evidence type="ECO:0000256" key="3">
    <source>
        <dbReference type="ARBA" id="ARBA00022448"/>
    </source>
</evidence>
<evidence type="ECO:0000256" key="7">
    <source>
        <dbReference type="ARBA" id="ARBA00022946"/>
    </source>
</evidence>
<keyword evidence="7" id="KW-0809">Transit peptide</keyword>
<keyword evidence="16" id="KW-1185">Reference proteome</keyword>
<comment type="similarity">
    <text evidence="2 14">Belongs to the CorA metal ion transporter (MIT) (TC 1.A.35) family.</text>
</comment>
<keyword evidence="5 14" id="KW-0999">Mitochondrion inner membrane</keyword>
<dbReference type="Gene3D" id="2.40.128.330">
    <property type="match status" value="1"/>
</dbReference>
<comment type="subcellular location">
    <subcellularLocation>
        <location evidence="1 14">Mitochondrion inner membrane</location>
        <topology evidence="1 14">Multi-pass membrane protein</topology>
    </subcellularLocation>
</comment>
<dbReference type="PANTHER" id="PTHR13890:SF27">
    <property type="entry name" value="MAGNESIUM TRANSPORTER MRS2, MITOCHONDRIAL"/>
    <property type="match status" value="1"/>
</dbReference>
<keyword evidence="4 14" id="KW-0812">Transmembrane</keyword>
<keyword evidence="3 14" id="KW-0813">Transport</keyword>
<proteinExistence type="inferred from homology"/>
<dbReference type="CDD" id="cd12823">
    <property type="entry name" value="Mrs2_Mfm1p-like"/>
    <property type="match status" value="1"/>
</dbReference>